<evidence type="ECO:0000259" key="2">
    <source>
        <dbReference type="PROSITE" id="PS50157"/>
    </source>
</evidence>
<feature type="region of interest" description="Disordered" evidence="1">
    <location>
        <begin position="517"/>
        <end position="840"/>
    </location>
</feature>
<feature type="compositionally biased region" description="Basic residues" evidence="1">
    <location>
        <begin position="356"/>
        <end position="365"/>
    </location>
</feature>
<feature type="compositionally biased region" description="Low complexity" evidence="1">
    <location>
        <begin position="885"/>
        <end position="900"/>
    </location>
</feature>
<dbReference type="VEuPathDB" id="VectorBase:PPAPM1_004518"/>
<feature type="compositionally biased region" description="Polar residues" evidence="1">
    <location>
        <begin position="262"/>
        <end position="272"/>
    </location>
</feature>
<feature type="compositionally biased region" description="Basic and acidic residues" evidence="1">
    <location>
        <begin position="1136"/>
        <end position="1160"/>
    </location>
</feature>
<feature type="compositionally biased region" description="Acidic residues" evidence="1">
    <location>
        <begin position="901"/>
        <end position="913"/>
    </location>
</feature>
<dbReference type="GO" id="GO:0006355">
    <property type="term" value="P:regulation of DNA-templated transcription"/>
    <property type="evidence" value="ECO:0007669"/>
    <property type="project" value="TreeGrafter"/>
</dbReference>
<feature type="region of interest" description="Disordered" evidence="1">
    <location>
        <begin position="1047"/>
        <end position="1069"/>
    </location>
</feature>
<feature type="compositionally biased region" description="Polar residues" evidence="1">
    <location>
        <begin position="299"/>
        <end position="316"/>
    </location>
</feature>
<dbReference type="EnsemblMetazoa" id="PPAI006108-RA">
    <property type="protein sequence ID" value="PPAI006108-PA"/>
    <property type="gene ID" value="PPAI006108"/>
</dbReference>
<feature type="compositionally biased region" description="Low complexity" evidence="1">
    <location>
        <begin position="19"/>
        <end position="30"/>
    </location>
</feature>
<feature type="compositionally biased region" description="Basic and acidic residues" evidence="1">
    <location>
        <begin position="696"/>
        <end position="710"/>
    </location>
</feature>
<sequence>MSGSYDPLSAYNLFHRHPSSSSGAKAPPSGHRVSTGKQSSATSTRQMVMSPSRRPSPPGIAAHPINMHLGSLAHSQMQLQSQMHQKLAAGLTPNHMSHFFKSPSTSPHGGGLNNNNSPTSIGSASSPLNHLQNMQPFDFRKLGALGAFPGALPGTRLSPELAQHHLQQQQAAAAAAHARRRLSESASEKALQNHAAGLMNLSMSGHHLPFPLPPPPPPTSAAAAMSLASSLNHSAAAMAAAVSANPLAASLMAQSFPGLIAASQQQSSGRSKSPSHHISREERKERHSHENHQDRGEENTNSALNLSRDAVNTPTGRKSPKIPRDSQQQSLPRMPGGDRGSSGQTSDRVSGLPPNHHIRKPHSPAKRQWGSVPINLGTQFINPATGKKRVQCNVCLKTFCDKGALKIHFSAVHLREMHKCTVEGCSMMFSSRRSRNRHSANPNPKLHSPHLRRKISPHDGRSAQPHPMLLQGPGSMIPGGLNPLHPFGPFPLLTPPPDMRHHLEFKQNLELHHRLEQHEKARERESRYQAHEEWSKASRSDQDSVQDDDGDDEEDDGIVVVGDEEDLHHSDKMSHSGYYEDMSDNKKSEAEDTDDNMQPEDFSVFRDKAKHSVSSDADDINSNVDSNEDSLSLADAHGTKEDGGSCLPINKRKRKSQNPTRCAIMGSDHMSNEEDSSDLNFSGPVQEEPQPLIKRVRSDEELTPRSKESPKILPSPPPTPSSHDRRVLSPPISRTVVKSEPMDVKQEPEDEDEQPENLTLDLSARKRSSTPISGKADVNANEKEQEDIKPSLVSPPARIKSPPSAREDVPLSLKKESSPERDNQRPESRTSRKSDESMDSANALRRLENLSQNHFNELIMSRNNFLGPQFPPLSFMMGGAPPSPARSGASSPEPGAGNESAGDEGDSEDDMYDPYENGNFMGMDVPIDKDNPRRCAACGKVFQNHFGVKTHYQNVHLKLLHKCNVDGCNAAFPSKRSRDRHSANLNLHRKLLSTTSDRPEDMTVDKSFASLASHTELLARLYADSQGLPLNLEALKQQLPAAHPLTEHFLNGAGGAPGDHRFPPAPHGAPGPLLFPPLGGLAGFPGLSSFASHLLPHPLNGFSASLARRTSSDSTSPASANSPPASARGTSPASQHPDDERRSPLEDARQRHSPERLSTS</sequence>
<feature type="domain" description="C2H2-type" evidence="2">
    <location>
        <begin position="933"/>
        <end position="956"/>
    </location>
</feature>
<dbReference type="VEuPathDB" id="VectorBase:PPAI006108"/>
<feature type="compositionally biased region" description="Basic and acidic residues" evidence="1">
    <location>
        <begin position="517"/>
        <end position="542"/>
    </location>
</feature>
<dbReference type="InterPro" id="IPR040436">
    <property type="entry name" value="Disconnected-like"/>
</dbReference>
<dbReference type="SMART" id="SM00355">
    <property type="entry name" value="ZnF_C2H2"/>
    <property type="match status" value="4"/>
</dbReference>
<feature type="compositionally biased region" description="Basic and acidic residues" evidence="1">
    <location>
        <begin position="278"/>
        <end position="298"/>
    </location>
</feature>
<feature type="domain" description="C2H2-type" evidence="2">
    <location>
        <begin position="390"/>
        <end position="418"/>
    </location>
</feature>
<dbReference type="Gene3D" id="3.30.160.60">
    <property type="entry name" value="Classic Zinc Finger"/>
    <property type="match status" value="1"/>
</dbReference>
<organism evidence="3 4">
    <name type="scientific">Phlebotomus papatasi</name>
    <name type="common">Sandfly</name>
    <dbReference type="NCBI Taxonomy" id="29031"/>
    <lineage>
        <taxon>Eukaryota</taxon>
        <taxon>Metazoa</taxon>
        <taxon>Ecdysozoa</taxon>
        <taxon>Arthropoda</taxon>
        <taxon>Hexapoda</taxon>
        <taxon>Insecta</taxon>
        <taxon>Pterygota</taxon>
        <taxon>Neoptera</taxon>
        <taxon>Endopterygota</taxon>
        <taxon>Diptera</taxon>
        <taxon>Nematocera</taxon>
        <taxon>Psychodoidea</taxon>
        <taxon>Psychodidae</taxon>
        <taxon>Phlebotomus</taxon>
        <taxon>Phlebotomus</taxon>
    </lineage>
</organism>
<feature type="compositionally biased region" description="Polar residues" evidence="1">
    <location>
        <begin position="102"/>
        <end position="121"/>
    </location>
</feature>
<feature type="region of interest" description="Disordered" evidence="1">
    <location>
        <begin position="1106"/>
        <end position="1160"/>
    </location>
</feature>
<feature type="region of interest" description="Disordered" evidence="1">
    <location>
        <begin position="876"/>
        <end position="915"/>
    </location>
</feature>
<feature type="region of interest" description="Disordered" evidence="1">
    <location>
        <begin position="433"/>
        <end position="482"/>
    </location>
</feature>
<protein>
    <recommendedName>
        <fullName evidence="2">C2H2-type domain-containing protein</fullName>
    </recommendedName>
</protein>
<name>A0A1B0DDY5_PHLPP</name>
<reference evidence="3" key="1">
    <citation type="submission" date="2022-08" db="UniProtKB">
        <authorList>
            <consortium name="EnsemblMetazoa"/>
        </authorList>
    </citation>
    <scope>IDENTIFICATION</scope>
    <source>
        <strain evidence="3">Israel</strain>
    </source>
</reference>
<dbReference type="PANTHER" id="PTHR15021:SF0">
    <property type="entry name" value="DISCO-RELATED, ISOFORM A-RELATED"/>
    <property type="match status" value="1"/>
</dbReference>
<feature type="region of interest" description="Disordered" evidence="1">
    <location>
        <begin position="94"/>
        <end position="121"/>
    </location>
</feature>
<dbReference type="PANTHER" id="PTHR15021">
    <property type="entry name" value="DISCONNECTED-RELATED"/>
    <property type="match status" value="1"/>
</dbReference>
<dbReference type="Proteomes" id="UP000092462">
    <property type="component" value="Unassembled WGS sequence"/>
</dbReference>
<feature type="compositionally biased region" description="Basic and acidic residues" evidence="1">
    <location>
        <begin position="805"/>
        <end position="836"/>
    </location>
</feature>
<keyword evidence="4" id="KW-1185">Reference proteome</keyword>
<dbReference type="EMBL" id="AJVK01014657">
    <property type="status" value="NOT_ANNOTATED_CDS"/>
    <property type="molecule type" value="Genomic_DNA"/>
</dbReference>
<accession>A0A1B0DDY5</accession>
<dbReference type="AlphaFoldDB" id="A0A1B0DDY5"/>
<dbReference type="InterPro" id="IPR013087">
    <property type="entry name" value="Znf_C2H2_type"/>
</dbReference>
<dbReference type="PROSITE" id="PS00028">
    <property type="entry name" value="ZINC_FINGER_C2H2_1"/>
    <property type="match status" value="2"/>
</dbReference>
<evidence type="ECO:0000313" key="3">
    <source>
        <dbReference type="EnsemblMetazoa" id="PPAI006108-PA"/>
    </source>
</evidence>
<dbReference type="PROSITE" id="PS50157">
    <property type="entry name" value="ZINC_FINGER_C2H2_2"/>
    <property type="match status" value="2"/>
</dbReference>
<evidence type="ECO:0000256" key="1">
    <source>
        <dbReference type="SAM" id="MobiDB-lite"/>
    </source>
</evidence>
<dbReference type="GO" id="GO:0005634">
    <property type="term" value="C:nucleus"/>
    <property type="evidence" value="ECO:0007669"/>
    <property type="project" value="TreeGrafter"/>
</dbReference>
<evidence type="ECO:0000313" key="4">
    <source>
        <dbReference type="Proteomes" id="UP000092462"/>
    </source>
</evidence>
<feature type="compositionally biased region" description="Low complexity" evidence="1">
    <location>
        <begin position="1107"/>
        <end position="1128"/>
    </location>
</feature>
<feature type="region of interest" description="Disordered" evidence="1">
    <location>
        <begin position="262"/>
        <end position="371"/>
    </location>
</feature>
<feature type="compositionally biased region" description="Polar residues" evidence="1">
    <location>
        <begin position="612"/>
        <end position="625"/>
    </location>
</feature>
<feature type="compositionally biased region" description="Polar residues" evidence="1">
    <location>
        <begin position="35"/>
        <end position="49"/>
    </location>
</feature>
<feature type="compositionally biased region" description="Acidic residues" evidence="1">
    <location>
        <begin position="544"/>
        <end position="565"/>
    </location>
</feature>
<feature type="region of interest" description="Disordered" evidence="1">
    <location>
        <begin position="16"/>
        <end position="64"/>
    </location>
</feature>
<feature type="compositionally biased region" description="Basic and acidic residues" evidence="1">
    <location>
        <begin position="780"/>
        <end position="789"/>
    </location>
</feature>
<proteinExistence type="predicted"/>